<gene>
    <name evidence="2" type="ORF">C8A04DRAFT_36289</name>
</gene>
<name>A0AAN6V4P1_9PEZI</name>
<proteinExistence type="predicted"/>
<dbReference type="EMBL" id="MU853574">
    <property type="protein sequence ID" value="KAK4144719.1"/>
    <property type="molecule type" value="Genomic_DNA"/>
</dbReference>
<evidence type="ECO:0000256" key="1">
    <source>
        <dbReference type="SAM" id="MobiDB-lite"/>
    </source>
</evidence>
<dbReference type="GeneID" id="87820084"/>
<dbReference type="InterPro" id="IPR014839">
    <property type="entry name" value="Crt10"/>
</dbReference>
<feature type="region of interest" description="Disordered" evidence="1">
    <location>
        <begin position="453"/>
        <end position="488"/>
    </location>
</feature>
<accession>A0AAN6V4P1</accession>
<feature type="compositionally biased region" description="Acidic residues" evidence="1">
    <location>
        <begin position="455"/>
        <end position="472"/>
    </location>
</feature>
<evidence type="ECO:0000313" key="3">
    <source>
        <dbReference type="Proteomes" id="UP001302676"/>
    </source>
</evidence>
<reference evidence="2" key="1">
    <citation type="journal article" date="2023" name="Mol. Phylogenet. Evol.">
        <title>Genome-scale phylogeny and comparative genomics of the fungal order Sordariales.</title>
        <authorList>
            <person name="Hensen N."/>
            <person name="Bonometti L."/>
            <person name="Westerberg I."/>
            <person name="Brannstrom I.O."/>
            <person name="Guillou S."/>
            <person name="Cros-Aarteil S."/>
            <person name="Calhoun S."/>
            <person name="Haridas S."/>
            <person name="Kuo A."/>
            <person name="Mondo S."/>
            <person name="Pangilinan J."/>
            <person name="Riley R."/>
            <person name="LaButti K."/>
            <person name="Andreopoulos B."/>
            <person name="Lipzen A."/>
            <person name="Chen C."/>
            <person name="Yan M."/>
            <person name="Daum C."/>
            <person name="Ng V."/>
            <person name="Clum A."/>
            <person name="Steindorff A."/>
            <person name="Ohm R.A."/>
            <person name="Martin F."/>
            <person name="Silar P."/>
            <person name="Natvig D.O."/>
            <person name="Lalanne C."/>
            <person name="Gautier V."/>
            <person name="Ament-Velasquez S.L."/>
            <person name="Kruys A."/>
            <person name="Hutchinson M.I."/>
            <person name="Powell A.J."/>
            <person name="Barry K."/>
            <person name="Miller A.N."/>
            <person name="Grigoriev I.V."/>
            <person name="Debuchy R."/>
            <person name="Gladieux P."/>
            <person name="Hiltunen Thoren M."/>
            <person name="Johannesson H."/>
        </authorList>
    </citation>
    <scope>NUCLEOTIDE SEQUENCE</scope>
    <source>
        <strain evidence="2">CBS 141.50</strain>
    </source>
</reference>
<dbReference type="RefSeq" id="XP_062638090.1">
    <property type="nucleotide sequence ID" value="XM_062783471.1"/>
</dbReference>
<dbReference type="Proteomes" id="UP001302676">
    <property type="component" value="Unassembled WGS sequence"/>
</dbReference>
<protein>
    <submittedName>
        <fullName evidence="2">CRT10-domain-containing protein</fullName>
    </submittedName>
</protein>
<keyword evidence="3" id="KW-1185">Reference proteome</keyword>
<evidence type="ECO:0000313" key="2">
    <source>
        <dbReference type="EMBL" id="KAK4144719.1"/>
    </source>
</evidence>
<dbReference type="AlphaFoldDB" id="A0AAN6V4P1"/>
<organism evidence="2 3">
    <name type="scientific">Dichotomopilus funicola</name>
    <dbReference type="NCBI Taxonomy" id="1934379"/>
    <lineage>
        <taxon>Eukaryota</taxon>
        <taxon>Fungi</taxon>
        <taxon>Dikarya</taxon>
        <taxon>Ascomycota</taxon>
        <taxon>Pezizomycotina</taxon>
        <taxon>Sordariomycetes</taxon>
        <taxon>Sordariomycetidae</taxon>
        <taxon>Sordariales</taxon>
        <taxon>Chaetomiaceae</taxon>
        <taxon>Dichotomopilus</taxon>
    </lineage>
</organism>
<dbReference type="Pfam" id="PF08728">
    <property type="entry name" value="CRT10"/>
    <property type="match status" value="1"/>
</dbReference>
<reference evidence="2" key="2">
    <citation type="submission" date="2023-05" db="EMBL/GenBank/DDBJ databases">
        <authorList>
            <consortium name="Lawrence Berkeley National Laboratory"/>
            <person name="Steindorff A."/>
            <person name="Hensen N."/>
            <person name="Bonometti L."/>
            <person name="Westerberg I."/>
            <person name="Brannstrom I.O."/>
            <person name="Guillou S."/>
            <person name="Cros-Aarteil S."/>
            <person name="Calhoun S."/>
            <person name="Haridas S."/>
            <person name="Kuo A."/>
            <person name="Mondo S."/>
            <person name="Pangilinan J."/>
            <person name="Riley R."/>
            <person name="Labutti K."/>
            <person name="Andreopoulos B."/>
            <person name="Lipzen A."/>
            <person name="Chen C."/>
            <person name="Yanf M."/>
            <person name="Daum C."/>
            <person name="Ng V."/>
            <person name="Clum A."/>
            <person name="Ohm R."/>
            <person name="Martin F."/>
            <person name="Silar P."/>
            <person name="Natvig D."/>
            <person name="Lalanne C."/>
            <person name="Gautier V."/>
            <person name="Ament-Velasquez S.L."/>
            <person name="Kruys A."/>
            <person name="Hutchinson M.I."/>
            <person name="Powell A.J."/>
            <person name="Barry K."/>
            <person name="Miller A.N."/>
            <person name="Grigoriev I.V."/>
            <person name="Debuchy R."/>
            <person name="Gladieux P."/>
            <person name="Thoren M.H."/>
            <person name="Johannesson H."/>
        </authorList>
    </citation>
    <scope>NUCLEOTIDE SEQUENCE</scope>
    <source>
        <strain evidence="2">CBS 141.50</strain>
    </source>
</reference>
<comment type="caution">
    <text evidence="2">The sequence shown here is derived from an EMBL/GenBank/DDBJ whole genome shotgun (WGS) entry which is preliminary data.</text>
</comment>
<sequence length="752" mass="83988">MDSANMDTGDGSPCDELYVSPTCFIQTPESRFGAGVLDDLKTFIAHGPYELEVALTDAGSDEEADGPDVEITEESETTYSWQVAFDGSLETDPNHAQHGFPRIATTRNNLTALSQRFNLYFAAYQDRIYVYQPRRTGSQILQSPSVILHPRQSKLGEQVGGTLDSHFPHQVNNIVVGNLGDFEVVLLAYDDGDVIAYYTHTIVRCVRASNSQARGTRSFPSRQATHPRPFFHENVGRSAWGLAIHEQSRLVAASSNSHDVTVFAFALRGQNRDTAEQSSGRDSSPLLANGQTAIQLQKHFESRTRTWRIVLPLGKNGNNVPNISFVDDERGNADKVAAIDIGGSVWLLDIWNIGTHPIRWPDPFFPRESHARGWGILVLPYSWFRPTKTIREALGVPGGEVIAVARPDAPNRVWLDTTCGLYYVKGLSTNLDSLLRQRHARLDYARTHSSKLEWQEDDLSDSEDSESDSGTDESEHTPNPPGTTNEILMYPGAACSVSQRWPNITPFSGSAESGFHDTASDVQLGQCIIPTFGETPYLRDNLVDYMSFNRLFADRQRRTRHVEAPNAFLPDHLVKDYCILRTNSTDIELQPFDSEAPCIECKMLLTHRGQGDLNSPWDLHPAYSERLSMFIPVPELNLVVVGSPTGSVALITLTKASKRLHLTKVRYGFRVECVLPRKQDEAKNMRPDCTLIGVAVSPVPHRPGRGLVLRPKHKMGSDGEVVYRLMMHYKDHTILMYDIARGREDDDALMIF</sequence>